<organism evidence="1 2">
    <name type="scientific">Caerostris extrusa</name>
    <name type="common">Bark spider</name>
    <name type="synonym">Caerostris bankana</name>
    <dbReference type="NCBI Taxonomy" id="172846"/>
    <lineage>
        <taxon>Eukaryota</taxon>
        <taxon>Metazoa</taxon>
        <taxon>Ecdysozoa</taxon>
        <taxon>Arthropoda</taxon>
        <taxon>Chelicerata</taxon>
        <taxon>Arachnida</taxon>
        <taxon>Araneae</taxon>
        <taxon>Araneomorphae</taxon>
        <taxon>Entelegynae</taxon>
        <taxon>Araneoidea</taxon>
        <taxon>Araneidae</taxon>
        <taxon>Caerostris</taxon>
    </lineage>
</organism>
<evidence type="ECO:0000313" key="1">
    <source>
        <dbReference type="EMBL" id="GIY25961.1"/>
    </source>
</evidence>
<accession>A0AAV4S031</accession>
<reference evidence="1 2" key="1">
    <citation type="submission" date="2021-06" db="EMBL/GenBank/DDBJ databases">
        <title>Caerostris extrusa draft genome.</title>
        <authorList>
            <person name="Kono N."/>
            <person name="Arakawa K."/>
        </authorList>
    </citation>
    <scope>NUCLEOTIDE SEQUENCE [LARGE SCALE GENOMIC DNA]</scope>
</reference>
<proteinExistence type="predicted"/>
<protein>
    <submittedName>
        <fullName evidence="1">Uncharacterized protein</fullName>
    </submittedName>
</protein>
<keyword evidence="2" id="KW-1185">Reference proteome</keyword>
<gene>
    <name evidence="1" type="ORF">CEXT_419051</name>
</gene>
<evidence type="ECO:0000313" key="2">
    <source>
        <dbReference type="Proteomes" id="UP001054945"/>
    </source>
</evidence>
<sequence length="142" mass="16817">MPIISKRRKLIYSRAFNFGEPNISFTRLLSFLSDKFKFLLRTHNRISPRTVNFRKKQASNKKKCITPGANTLCHKRETRRICNSDLQNNFQGCQEWLEICINLHTFELETLFPFLEVVQWKEFFNQSGKQMGIVLCVEKARL</sequence>
<dbReference type="Proteomes" id="UP001054945">
    <property type="component" value="Unassembled WGS sequence"/>
</dbReference>
<name>A0AAV4S031_CAEEX</name>
<dbReference type="EMBL" id="BPLR01008607">
    <property type="protein sequence ID" value="GIY25961.1"/>
    <property type="molecule type" value="Genomic_DNA"/>
</dbReference>
<dbReference type="AlphaFoldDB" id="A0AAV4S031"/>
<comment type="caution">
    <text evidence="1">The sequence shown here is derived from an EMBL/GenBank/DDBJ whole genome shotgun (WGS) entry which is preliminary data.</text>
</comment>